<evidence type="ECO:0000259" key="1">
    <source>
        <dbReference type="SMART" id="SM00802"/>
    </source>
</evidence>
<dbReference type="Proteomes" id="UP000274429">
    <property type="component" value="Unassembled WGS sequence"/>
</dbReference>
<dbReference type="Pfam" id="PF02259">
    <property type="entry name" value="FAT"/>
    <property type="match status" value="1"/>
</dbReference>
<dbReference type="EMBL" id="UYWX01020923">
    <property type="protein sequence ID" value="VDM34476.1"/>
    <property type="molecule type" value="Genomic_DNA"/>
</dbReference>
<evidence type="ECO:0000313" key="4">
    <source>
        <dbReference type="WBParaSite" id="TTAC_0000962301-mRNA-1"/>
    </source>
</evidence>
<dbReference type="WBParaSite" id="TTAC_0000962301-mRNA-1">
    <property type="protein sequence ID" value="TTAC_0000962301-mRNA-1"/>
    <property type="gene ID" value="TTAC_0000962301"/>
</dbReference>
<organism evidence="4">
    <name type="scientific">Hydatigena taeniaeformis</name>
    <name type="common">Feline tapeworm</name>
    <name type="synonym">Taenia taeniaeformis</name>
    <dbReference type="NCBI Taxonomy" id="6205"/>
    <lineage>
        <taxon>Eukaryota</taxon>
        <taxon>Metazoa</taxon>
        <taxon>Spiralia</taxon>
        <taxon>Lophotrochozoa</taxon>
        <taxon>Platyhelminthes</taxon>
        <taxon>Cestoda</taxon>
        <taxon>Eucestoda</taxon>
        <taxon>Cyclophyllidea</taxon>
        <taxon>Taeniidae</taxon>
        <taxon>Hydatigera</taxon>
    </lineage>
</organism>
<dbReference type="InterPro" id="IPR012993">
    <property type="entry name" value="UME"/>
</dbReference>
<gene>
    <name evidence="2" type="ORF">TTAC_LOCUS9608</name>
</gene>
<dbReference type="Pfam" id="PF08064">
    <property type="entry name" value="UME"/>
    <property type="match status" value="1"/>
</dbReference>
<dbReference type="InterPro" id="IPR016024">
    <property type="entry name" value="ARM-type_fold"/>
</dbReference>
<dbReference type="OrthoDB" id="381190at2759"/>
<reference evidence="4" key="1">
    <citation type="submission" date="2017-02" db="UniProtKB">
        <authorList>
            <consortium name="WormBaseParasite"/>
        </authorList>
    </citation>
    <scope>IDENTIFICATION</scope>
</reference>
<reference evidence="2 3" key="2">
    <citation type="submission" date="2018-11" db="EMBL/GenBank/DDBJ databases">
        <authorList>
            <consortium name="Pathogen Informatics"/>
        </authorList>
    </citation>
    <scope>NUCLEOTIDE SEQUENCE [LARGE SCALE GENOMIC DNA]</scope>
</reference>
<dbReference type="SUPFAM" id="SSF48371">
    <property type="entry name" value="ARM repeat"/>
    <property type="match status" value="1"/>
</dbReference>
<evidence type="ECO:0000313" key="2">
    <source>
        <dbReference type="EMBL" id="VDM34476.1"/>
    </source>
</evidence>
<sequence>MELSKYDDELEIKAPGTFSVALPSLSGLPEVKVMNGAINLNFSHIAITSVDEAYNFIILVCQVTSVCLPRFLAMRPSLAERIFQMLLGAIELADLNGKLTCKSCILNLPNRKLPHKTDLVIVIMDFFCQDLIHDFELKNAQVELVKLLLHDKTVLKAVMHENTLDFDYEYNETFRRQVIKFFSIGFKRIGTESVDSILSDVGLMFVSKELTDWPFLSLIVSACVHCCEFGQHASLTHDLIIDLKEQELKALWNFFKDISDLPQKNGLLLGASLQVVVLLMVFSKRKGIEFSLTFLPKLLKKVLAQGNLYWINDASMRDRNAWGSSIITLIEIALSSLPAPEEASEKVKEGIFELVKTAICLTWSPASNRCARCLADEYSVSLPQPLQMATVLQILNFDWPDGNATQPLYTPLRKLQLASHAVQHISWDVCSSVDITNLTEAVVGLVKMVDRLSVTFLSGIFIELCGRLLPERPSQWAPLHRLLLDRLVVHTSENSYAYQETCLEVVGGIGRQLANGIRNLDPLTSGIIDEWDSSCEQVGGVKRPRIGCRDVDPSILRVSLKWLNSIILFDCQVIMEHLDPSVAQAFETLARVFQLEKLSVVRELTTPLFILLVVKGTHESHLRIKQLIEQSPDLTNTDSYITKIVQLCILPDVIVHIFTNLSEDQRTKALKFLESHLDVSIEQLAQMNDVSRLLHQFILNLYPHRAEAHAGLSWLVSKVMNPLVKPLTGLFLQQRHSAHFRTGAVLPDVSSDGFGECLQQHLCGILAFFDSRLLDDECPLEERRQYLLSLAVFIDLIGSQSVSRMRAKFIATLKLCLRYKVAEPQIVVQLWSIFLKTLERDSLIELLPDIVANLIGLYPIAPDSVRKALTSIFIKRRDQLEDSLKQLFFLPDLPGLKDFQPILKAICPWRDLCGPNEGHLDPSELQLAPPTGFVDLLTAWVGALQHSSRSVRRYCLASLVPSSIGGRRCNGGLMELSRLVVRALRDHRPLSIASSIYESVGDGTSSSSIRNLLSKLIASLITDLTRDSDQDIRLLYARQRTSLVFHIILTKSVNLSQLLISFRLTLTLHTAESIPTGSIQTAFNWEQSFTFDVIMELSKIYMRAASPKQMDSAALAIQELLRLFGVSGASSNTDIEVLQIKRFILGPELWEMFSQSVQDLLTPLLSSKYVLLSTFLHQRRQLRMPCSLKVFALLSLTTPSTTVCSSLRYVVEGFTDWNSIQSPIFGQDECQSYESWIRLWSGSLKVHVSDSMAYNLFQFCEPVIKSDVEFARYILDHIALQVVIDGSQMGTVKLRSEVLAVLETVADTKQVGCYADRFPADFLFYGDPKPSSSTPPMKRKVWKPWYPLAVETVFSLLDYLSAWLRARSADYAVVVAAIAKTTDRRPNDAFKPNLEERAILTELHLAVTRMSEFFDSLPHSVRARASRRIGGLARTLRNWEFSFADDEVARKAFYVSGFINRLEAPSGPLISDIGKESLIGLLETHTALHNTDGLIGVLAQMQHTGIHPSSKSIATLTKYDSIRGSLLQALQLENEDQLEMACTNYEHVLSTAQSNAQAWGLHVGLFRCQMPDPACLQALITRIDALLTSYPCRDPDSLAWARQLNELRVEATIRLGDWDKLDQVMASDSPESSWPVGLAKVFLSMKQGQSEARGYRHLDDFMDELRLRQMTVLATSSLEGGSGYLRACEPLVKLSLLTEVESIIDLSNRLIKEVTAVSKLGLLQCQKNSDLLVNNLLFWLDARVQQSRPTFHTLEPVLAMRHAAMQLVTSRLKMASPSSISGLGEQLRAYQIRLLDSALGDSWLQRAKLARKAGQCMAAYTCVLNAECQGNVGALTERAKLLWQAGKRETALASLTEGLKALSCTSTTSLFSPRNLAQSFAMPSPHSKPRADRAIDAKFLLQVSHVIHAIVN</sequence>
<accession>A0A0R3X7U8</accession>
<evidence type="ECO:0000313" key="3">
    <source>
        <dbReference type="Proteomes" id="UP000274429"/>
    </source>
</evidence>
<proteinExistence type="predicted"/>
<protein>
    <submittedName>
        <fullName evidence="4">Non-specific serine/threonine protein kinase</fullName>
    </submittedName>
</protein>
<dbReference type="GO" id="GO:0004674">
    <property type="term" value="F:protein serine/threonine kinase activity"/>
    <property type="evidence" value="ECO:0007669"/>
    <property type="project" value="InterPro"/>
</dbReference>
<dbReference type="SMART" id="SM00802">
    <property type="entry name" value="UME"/>
    <property type="match status" value="1"/>
</dbReference>
<keyword evidence="3" id="KW-1185">Reference proteome</keyword>
<name>A0A0R3X7U8_HYDTA</name>
<dbReference type="STRING" id="6205.A0A0R3X7U8"/>
<feature type="domain" description="UME" evidence="1">
    <location>
        <begin position="754"/>
        <end position="860"/>
    </location>
</feature>
<dbReference type="InterPro" id="IPR003151">
    <property type="entry name" value="PIK-rel_kinase_FAT"/>
</dbReference>